<feature type="transmembrane region" description="Helical" evidence="1">
    <location>
        <begin position="340"/>
        <end position="364"/>
    </location>
</feature>
<keyword evidence="1" id="KW-0812">Transmembrane</keyword>
<dbReference type="EMBL" id="LDAU01000097">
    <property type="protein sequence ID" value="KRX06324.1"/>
    <property type="molecule type" value="Genomic_DNA"/>
</dbReference>
<evidence type="ECO:0000313" key="2">
    <source>
        <dbReference type="EMBL" id="KRX06324.1"/>
    </source>
</evidence>
<dbReference type="AlphaFoldDB" id="A0A0V0QVT6"/>
<evidence type="ECO:0008006" key="4">
    <source>
        <dbReference type="Google" id="ProtNLM"/>
    </source>
</evidence>
<protein>
    <recommendedName>
        <fullName evidence="4">Transmembrane protein</fullName>
    </recommendedName>
</protein>
<feature type="transmembrane region" description="Helical" evidence="1">
    <location>
        <begin position="302"/>
        <end position="328"/>
    </location>
</feature>
<evidence type="ECO:0000256" key="1">
    <source>
        <dbReference type="SAM" id="Phobius"/>
    </source>
</evidence>
<comment type="caution">
    <text evidence="2">The sequence shown here is derived from an EMBL/GenBank/DDBJ whole genome shotgun (WGS) entry which is preliminary data.</text>
</comment>
<proteinExistence type="predicted"/>
<gene>
    <name evidence="2" type="ORF">PPERSA_06295</name>
</gene>
<reference evidence="2 3" key="1">
    <citation type="journal article" date="2015" name="Sci. Rep.">
        <title>Genome of the facultative scuticociliatosis pathogen Pseudocohnilembus persalinus provides insight into its virulence through horizontal gene transfer.</title>
        <authorList>
            <person name="Xiong J."/>
            <person name="Wang G."/>
            <person name="Cheng J."/>
            <person name="Tian M."/>
            <person name="Pan X."/>
            <person name="Warren A."/>
            <person name="Jiang C."/>
            <person name="Yuan D."/>
            <person name="Miao W."/>
        </authorList>
    </citation>
    <scope>NUCLEOTIDE SEQUENCE [LARGE SCALE GENOMIC DNA]</scope>
    <source>
        <strain evidence="2">36N120E</strain>
    </source>
</reference>
<organism evidence="2 3">
    <name type="scientific">Pseudocohnilembus persalinus</name>
    <name type="common">Ciliate</name>
    <dbReference type="NCBI Taxonomy" id="266149"/>
    <lineage>
        <taxon>Eukaryota</taxon>
        <taxon>Sar</taxon>
        <taxon>Alveolata</taxon>
        <taxon>Ciliophora</taxon>
        <taxon>Intramacronucleata</taxon>
        <taxon>Oligohymenophorea</taxon>
        <taxon>Scuticociliatia</taxon>
        <taxon>Philasterida</taxon>
        <taxon>Pseudocohnilembidae</taxon>
        <taxon>Pseudocohnilembus</taxon>
    </lineage>
</organism>
<feature type="transmembrane region" description="Helical" evidence="1">
    <location>
        <begin position="499"/>
        <end position="520"/>
    </location>
</feature>
<name>A0A0V0QVT6_PSEPJ</name>
<keyword evidence="3" id="KW-1185">Reference proteome</keyword>
<dbReference type="Proteomes" id="UP000054937">
    <property type="component" value="Unassembled WGS sequence"/>
</dbReference>
<sequence>MSTTIQKNQEKSFKGKLVQIEDLNKNKLTFVFNQRYGEIRAKIDDNQKEGIQLNKCHISEQQDFLNQFQIEVESLHDEFSQKQLWKQLQQIQKQQQEENIQIQRRSQEIPAAAKQIFQQDISQDSNNYLNQGKDANIEKIDEISRLENKDQQQIEVYDINQNLGYSSVLKMKLKRLQLVYNQEEDKQYLIYGNFGLKGGSVVDHLHKDKVFMVYYKGKTYVLPIVKIILGIITIIYSENFNYDKYWSTVAMGGWNLIEEGTTDSLRDVIEWLKLPNQNRDYNILQRMTTDVKKDLVKNRIKYLLKFLPIQFFLIALEIYICYCVIQTYTEIPEISSKFEMLVIFFVSLLCFLETFPQTFIRIFWCKTYHSDNNVICHKFQYQYKPLFQIALCMVLIILFVILGTEDEQSAFFPTLAIYTISSDINQLKDNQGVLVTKQMKEIGSGIILGLSAEQRIHQIAILQDTISFNKYLSAFQVITSLLLILPVRYMDDGASRFELIVFISLLLIDAGVNYCDSYYYQVVYRRENTGFQKYKASLLDFMQKREKQMQSAKK</sequence>
<accession>A0A0V0QVT6</accession>
<dbReference type="InParanoid" id="A0A0V0QVT6"/>
<feature type="transmembrane region" description="Helical" evidence="1">
    <location>
        <begin position="385"/>
        <end position="404"/>
    </location>
</feature>
<feature type="transmembrane region" description="Helical" evidence="1">
    <location>
        <begin position="220"/>
        <end position="237"/>
    </location>
</feature>
<keyword evidence="1" id="KW-1133">Transmembrane helix</keyword>
<keyword evidence="1" id="KW-0472">Membrane</keyword>
<evidence type="ECO:0000313" key="3">
    <source>
        <dbReference type="Proteomes" id="UP000054937"/>
    </source>
</evidence>